<proteinExistence type="predicted"/>
<comment type="caution">
    <text evidence="2">The sequence shown here is derived from an EMBL/GenBank/DDBJ whole genome shotgun (WGS) entry which is preliminary data.</text>
</comment>
<evidence type="ECO:0008006" key="4">
    <source>
        <dbReference type="Google" id="ProtNLM"/>
    </source>
</evidence>
<dbReference type="AlphaFoldDB" id="A0A0B8NRR5"/>
<keyword evidence="3" id="KW-1185">Reference proteome</keyword>
<dbReference type="EMBL" id="BBRZ01000034">
    <property type="protein sequence ID" value="GAM56641.1"/>
    <property type="molecule type" value="Genomic_DNA"/>
</dbReference>
<evidence type="ECO:0000313" key="3">
    <source>
        <dbReference type="Proteomes" id="UP000031671"/>
    </source>
</evidence>
<name>A0A0B8NRR5_9VIBR</name>
<accession>A0A0B8NRR5</accession>
<protein>
    <recommendedName>
        <fullName evidence="4">Inner membrane protein</fullName>
    </recommendedName>
</protein>
<reference evidence="2 3" key="1">
    <citation type="submission" date="2015-01" db="EMBL/GenBank/DDBJ databases">
        <title>Vibrio sp. C1 JCM 19231 whole genome shotgun sequence.</title>
        <authorList>
            <person name="Sawabe T."/>
            <person name="Meirelles P."/>
            <person name="Feng G."/>
            <person name="Sayaka M."/>
            <person name="Hattori M."/>
            <person name="Ohkuma M."/>
        </authorList>
    </citation>
    <scope>NUCLEOTIDE SEQUENCE [LARGE SCALE GENOMIC DNA]</scope>
    <source>
        <strain evidence="3">JCM 19231</strain>
    </source>
</reference>
<feature type="transmembrane region" description="Helical" evidence="1">
    <location>
        <begin position="40"/>
        <end position="61"/>
    </location>
</feature>
<evidence type="ECO:0000256" key="1">
    <source>
        <dbReference type="SAM" id="Phobius"/>
    </source>
</evidence>
<dbReference type="Proteomes" id="UP000031671">
    <property type="component" value="Unassembled WGS sequence"/>
</dbReference>
<gene>
    <name evidence="2" type="ORF">JCM19231_2450</name>
</gene>
<feature type="transmembrane region" description="Helical" evidence="1">
    <location>
        <begin position="7"/>
        <end position="34"/>
    </location>
</feature>
<keyword evidence="1" id="KW-0812">Transmembrane</keyword>
<keyword evidence="1" id="KW-0472">Membrane</keyword>
<dbReference type="RefSeq" id="WP_261834141.1">
    <property type="nucleotide sequence ID" value="NZ_AP024881.1"/>
</dbReference>
<organism evidence="2 3">
    <name type="scientific">Vibrio ishigakensis</name>
    <dbReference type="NCBI Taxonomy" id="1481914"/>
    <lineage>
        <taxon>Bacteria</taxon>
        <taxon>Pseudomonadati</taxon>
        <taxon>Pseudomonadota</taxon>
        <taxon>Gammaproteobacteria</taxon>
        <taxon>Vibrionales</taxon>
        <taxon>Vibrionaceae</taxon>
        <taxon>Vibrio</taxon>
    </lineage>
</organism>
<keyword evidence="1" id="KW-1133">Transmembrane helix</keyword>
<sequence>MIELLMIFVFVGVLLVTGITFMGFLAAFASLFLFALVVSFLGALVKFVPYVLFALFAYWVYQKCIATSN</sequence>
<reference evidence="2 3" key="2">
    <citation type="submission" date="2015-01" db="EMBL/GenBank/DDBJ databases">
        <authorList>
            <consortium name="NBRP consortium"/>
            <person name="Sawabe T."/>
            <person name="Meirelles P."/>
            <person name="Feng G."/>
            <person name="Sayaka M."/>
            <person name="Hattori M."/>
            <person name="Ohkuma M."/>
        </authorList>
    </citation>
    <scope>NUCLEOTIDE SEQUENCE [LARGE SCALE GENOMIC DNA]</scope>
    <source>
        <strain evidence="3">JCM 19231</strain>
    </source>
</reference>
<evidence type="ECO:0000313" key="2">
    <source>
        <dbReference type="EMBL" id="GAM56641.1"/>
    </source>
</evidence>